<dbReference type="Gene3D" id="1.10.8.10">
    <property type="entry name" value="DNA helicase RuvA subunit, C-terminal domain"/>
    <property type="match status" value="1"/>
</dbReference>
<organism evidence="1 2">
    <name type="scientific">Timema podura</name>
    <name type="common">Walking stick</name>
    <dbReference type="NCBI Taxonomy" id="61482"/>
    <lineage>
        <taxon>Eukaryota</taxon>
        <taxon>Metazoa</taxon>
        <taxon>Ecdysozoa</taxon>
        <taxon>Arthropoda</taxon>
        <taxon>Hexapoda</taxon>
        <taxon>Insecta</taxon>
        <taxon>Pterygota</taxon>
        <taxon>Neoptera</taxon>
        <taxon>Polyneoptera</taxon>
        <taxon>Phasmatodea</taxon>
        <taxon>Timematodea</taxon>
        <taxon>Timematoidea</taxon>
        <taxon>Timematidae</taxon>
        <taxon>Timema</taxon>
    </lineage>
</organism>
<keyword evidence="2" id="KW-1185">Reference proteome</keyword>
<accession>A0ABN7PIC0</accession>
<evidence type="ECO:0000313" key="1">
    <source>
        <dbReference type="EMBL" id="CAG2066874.1"/>
    </source>
</evidence>
<reference evidence="1" key="1">
    <citation type="submission" date="2021-03" db="EMBL/GenBank/DDBJ databases">
        <authorList>
            <person name="Tran Van P."/>
        </authorList>
    </citation>
    <scope>NUCLEOTIDE SEQUENCE</scope>
</reference>
<sequence length="81" mass="9383">MERKKRVEDYMSVLTECLLEKVFMRDYHKYFPVDVDLELLSMVSQENGKIDGVTGVQLDSLITEVQDILPHLGEGFIQVSY</sequence>
<proteinExistence type="predicted"/>
<evidence type="ECO:0000313" key="2">
    <source>
        <dbReference type="Proteomes" id="UP001153148"/>
    </source>
</evidence>
<protein>
    <submittedName>
        <fullName evidence="1">Uncharacterized protein</fullName>
    </submittedName>
</protein>
<comment type="caution">
    <text evidence="1">The sequence shown here is derived from an EMBL/GenBank/DDBJ whole genome shotgun (WGS) entry which is preliminary data.</text>
</comment>
<gene>
    <name evidence="1" type="ORF">TPAB3V08_LOCUS13817</name>
</gene>
<name>A0ABN7PIC0_TIMPD</name>
<dbReference type="EMBL" id="CAJPIN010060061">
    <property type="protein sequence ID" value="CAG2066874.1"/>
    <property type="molecule type" value="Genomic_DNA"/>
</dbReference>
<dbReference type="Proteomes" id="UP001153148">
    <property type="component" value="Unassembled WGS sequence"/>
</dbReference>
<feature type="non-terminal residue" evidence="1">
    <location>
        <position position="81"/>
    </location>
</feature>